<accession>A0A8J6MVB0</accession>
<evidence type="ECO:0000256" key="1">
    <source>
        <dbReference type="ARBA" id="ARBA00004651"/>
    </source>
</evidence>
<reference evidence="12 13" key="1">
    <citation type="submission" date="2020-08" db="EMBL/GenBank/DDBJ databases">
        <title>Bridging the membrane lipid divide: bacteria of the FCB group superphylum have the potential to synthesize archaeal ether lipids.</title>
        <authorList>
            <person name="Villanueva L."/>
            <person name="Von Meijenfeldt F.A.B."/>
            <person name="Westbye A.B."/>
            <person name="Yadav S."/>
            <person name="Hopmans E.C."/>
            <person name="Dutilh B.E."/>
            <person name="Sinninghe Damste J.S."/>
        </authorList>
    </citation>
    <scope>NUCLEOTIDE SEQUENCE [LARGE SCALE GENOMIC DNA]</scope>
    <source>
        <strain evidence="12">NIOZ-UU27</strain>
    </source>
</reference>
<evidence type="ECO:0000256" key="9">
    <source>
        <dbReference type="SAM" id="Phobius"/>
    </source>
</evidence>
<evidence type="ECO:0000313" key="12">
    <source>
        <dbReference type="EMBL" id="MBC8175902.1"/>
    </source>
</evidence>
<evidence type="ECO:0000256" key="2">
    <source>
        <dbReference type="ARBA" id="ARBA00022448"/>
    </source>
</evidence>
<keyword evidence="5" id="KW-0547">Nucleotide-binding</keyword>
<evidence type="ECO:0000259" key="11">
    <source>
        <dbReference type="PROSITE" id="PS50929"/>
    </source>
</evidence>
<dbReference type="Pfam" id="PF00005">
    <property type="entry name" value="ABC_tran"/>
    <property type="match status" value="1"/>
</dbReference>
<feature type="transmembrane region" description="Helical" evidence="9">
    <location>
        <begin position="156"/>
        <end position="174"/>
    </location>
</feature>
<feature type="domain" description="ABC transporter" evidence="10">
    <location>
        <begin position="343"/>
        <end position="578"/>
    </location>
</feature>
<dbReference type="Gene3D" id="3.40.50.300">
    <property type="entry name" value="P-loop containing nucleotide triphosphate hydrolases"/>
    <property type="match status" value="1"/>
</dbReference>
<dbReference type="GO" id="GO:0016887">
    <property type="term" value="F:ATP hydrolysis activity"/>
    <property type="evidence" value="ECO:0007669"/>
    <property type="project" value="InterPro"/>
</dbReference>
<feature type="non-terminal residue" evidence="12">
    <location>
        <position position="1"/>
    </location>
</feature>
<name>A0A8J6MVB0_9DELT</name>
<feature type="domain" description="ABC transmembrane type-1" evidence="11">
    <location>
        <begin position="16"/>
        <end position="299"/>
    </location>
</feature>
<evidence type="ECO:0000256" key="5">
    <source>
        <dbReference type="ARBA" id="ARBA00022741"/>
    </source>
</evidence>
<keyword evidence="8 9" id="KW-0472">Membrane</keyword>
<dbReference type="FunFam" id="1.20.1560.10:FF:000011">
    <property type="entry name" value="Multidrug ABC transporter ATP-binding protein"/>
    <property type="match status" value="1"/>
</dbReference>
<dbReference type="PROSITE" id="PS00211">
    <property type="entry name" value="ABC_TRANSPORTER_1"/>
    <property type="match status" value="1"/>
</dbReference>
<dbReference type="InterPro" id="IPR039421">
    <property type="entry name" value="Type_1_exporter"/>
</dbReference>
<keyword evidence="6 12" id="KW-0067">ATP-binding</keyword>
<evidence type="ECO:0000256" key="7">
    <source>
        <dbReference type="ARBA" id="ARBA00022989"/>
    </source>
</evidence>
<protein>
    <submittedName>
        <fullName evidence="12">ABC transporter ATP-binding protein</fullName>
    </submittedName>
</protein>
<evidence type="ECO:0000256" key="4">
    <source>
        <dbReference type="ARBA" id="ARBA00022692"/>
    </source>
</evidence>
<keyword evidence="4 9" id="KW-0812">Transmembrane</keyword>
<dbReference type="SUPFAM" id="SSF90123">
    <property type="entry name" value="ABC transporter transmembrane region"/>
    <property type="match status" value="1"/>
</dbReference>
<dbReference type="GO" id="GO:0015421">
    <property type="term" value="F:ABC-type oligopeptide transporter activity"/>
    <property type="evidence" value="ECO:0007669"/>
    <property type="project" value="TreeGrafter"/>
</dbReference>
<dbReference type="PANTHER" id="PTHR43394:SF1">
    <property type="entry name" value="ATP-BINDING CASSETTE SUB-FAMILY B MEMBER 10, MITOCHONDRIAL"/>
    <property type="match status" value="1"/>
</dbReference>
<dbReference type="InterPro" id="IPR011527">
    <property type="entry name" value="ABC1_TM_dom"/>
</dbReference>
<feature type="transmembrane region" description="Helical" evidence="9">
    <location>
        <begin position="276"/>
        <end position="297"/>
    </location>
</feature>
<dbReference type="FunFam" id="3.40.50.300:FF:000221">
    <property type="entry name" value="Multidrug ABC transporter ATP-binding protein"/>
    <property type="match status" value="1"/>
</dbReference>
<dbReference type="GO" id="GO:0005886">
    <property type="term" value="C:plasma membrane"/>
    <property type="evidence" value="ECO:0007669"/>
    <property type="project" value="UniProtKB-SubCell"/>
</dbReference>
<feature type="transmembrane region" description="Helical" evidence="9">
    <location>
        <begin position="126"/>
        <end position="150"/>
    </location>
</feature>
<dbReference type="Proteomes" id="UP000650524">
    <property type="component" value="Unassembled WGS sequence"/>
</dbReference>
<evidence type="ECO:0000313" key="13">
    <source>
        <dbReference type="Proteomes" id="UP000650524"/>
    </source>
</evidence>
<dbReference type="InterPro" id="IPR036640">
    <property type="entry name" value="ABC1_TM_sf"/>
</dbReference>
<dbReference type="InterPro" id="IPR003439">
    <property type="entry name" value="ABC_transporter-like_ATP-bd"/>
</dbReference>
<evidence type="ECO:0000259" key="10">
    <source>
        <dbReference type="PROSITE" id="PS50893"/>
    </source>
</evidence>
<feature type="transmembrane region" description="Helical" evidence="9">
    <location>
        <begin position="55"/>
        <end position="74"/>
    </location>
</feature>
<dbReference type="CDD" id="cd18541">
    <property type="entry name" value="ABC_6TM_TmrB_like"/>
    <property type="match status" value="1"/>
</dbReference>
<dbReference type="GO" id="GO:0005524">
    <property type="term" value="F:ATP binding"/>
    <property type="evidence" value="ECO:0007669"/>
    <property type="project" value="UniProtKB-KW"/>
</dbReference>
<dbReference type="AlphaFoldDB" id="A0A8J6MVB0"/>
<comment type="caution">
    <text evidence="12">The sequence shown here is derived from an EMBL/GenBank/DDBJ whole genome shotgun (WGS) entry which is preliminary data.</text>
</comment>
<keyword evidence="2" id="KW-0813">Transport</keyword>
<dbReference type="PROSITE" id="PS50929">
    <property type="entry name" value="ABC_TM1F"/>
    <property type="match status" value="1"/>
</dbReference>
<organism evidence="12 13">
    <name type="scientific">Candidatus Desulfacyla euxinica</name>
    <dbReference type="NCBI Taxonomy" id="2841693"/>
    <lineage>
        <taxon>Bacteria</taxon>
        <taxon>Deltaproteobacteria</taxon>
        <taxon>Candidatus Desulfacyla</taxon>
    </lineage>
</organism>
<dbReference type="PANTHER" id="PTHR43394">
    <property type="entry name" value="ATP-DEPENDENT PERMEASE MDL1, MITOCHONDRIAL"/>
    <property type="match status" value="1"/>
</dbReference>
<keyword evidence="3" id="KW-1003">Cell membrane</keyword>
<keyword evidence="7 9" id="KW-1133">Transmembrane helix</keyword>
<dbReference type="SUPFAM" id="SSF52540">
    <property type="entry name" value="P-loop containing nucleoside triphosphate hydrolases"/>
    <property type="match status" value="1"/>
</dbReference>
<dbReference type="InterPro" id="IPR003593">
    <property type="entry name" value="AAA+_ATPase"/>
</dbReference>
<dbReference type="PROSITE" id="PS50893">
    <property type="entry name" value="ABC_TRANSPORTER_2"/>
    <property type="match status" value="1"/>
</dbReference>
<comment type="subcellular location">
    <subcellularLocation>
        <location evidence="1">Cell membrane</location>
        <topology evidence="1">Multi-pass membrane protein</topology>
    </subcellularLocation>
</comment>
<dbReference type="SMART" id="SM00382">
    <property type="entry name" value="AAA"/>
    <property type="match status" value="1"/>
</dbReference>
<gene>
    <name evidence="12" type="ORF">H8E19_00745</name>
</gene>
<sequence>QPLGIYFVQNRWALGVGLLSLLLVDFLLLLIPLVIKKAIDLLVIQTPETGSLLLQQGMIIVSIALIIALFRYVWRRLILGHSRKVEQGLRNRMYRHLQTLPISFFQKIRTGDLMARAMNDINAIRMASGMGLVALIDGTVLGIAAIGFMMSIDLKLTLISLIPAPVVIILTKILTRRMATGFEAVQRTFSDLTEQVRETFAGIRVVKAYNRETWEYKKIKAQGERYVAKNMNLARTLALFFPMMTIFTNAGLAIVILLGGRYAILGEITPGDFVAFISYLNLLTWPMMAMGWVTNLIQRGSASMRRINHILEEVPDITSAPLQDVSGGAIREGTHLKPVEGEIEIRDLSLKYPGQVDYALKSIHLKINASETVAVVGRVGSGKTTLLQAIPRIVDVQVNTVFLDRRDIRQIPLKTLRGKIGFVSQEVFLFSDTIRNNVIFGRRGIDDRDLEKALSAAGIVEEIQSLERGLDTVLGERGITLSGGQRQRLTIARAIVQPLPILILDDALSMVDTRNEEEILNRILNLRHNKTNLIVSHRVSTISRADRIVVLDKGELVEEGNHESLIALGGVYATLYEEQRLVEELELEK</sequence>
<evidence type="ECO:0000256" key="6">
    <source>
        <dbReference type="ARBA" id="ARBA00022840"/>
    </source>
</evidence>
<dbReference type="Pfam" id="PF00664">
    <property type="entry name" value="ABC_membrane"/>
    <property type="match status" value="1"/>
</dbReference>
<feature type="transmembrane region" description="Helical" evidence="9">
    <location>
        <begin position="12"/>
        <end position="35"/>
    </location>
</feature>
<evidence type="ECO:0000256" key="3">
    <source>
        <dbReference type="ARBA" id="ARBA00022475"/>
    </source>
</evidence>
<proteinExistence type="predicted"/>
<dbReference type="InterPro" id="IPR017871">
    <property type="entry name" value="ABC_transporter-like_CS"/>
</dbReference>
<dbReference type="Gene3D" id="1.20.1560.10">
    <property type="entry name" value="ABC transporter type 1, transmembrane domain"/>
    <property type="match status" value="1"/>
</dbReference>
<feature type="transmembrane region" description="Helical" evidence="9">
    <location>
        <begin position="239"/>
        <end position="264"/>
    </location>
</feature>
<evidence type="ECO:0000256" key="8">
    <source>
        <dbReference type="ARBA" id="ARBA00023136"/>
    </source>
</evidence>
<dbReference type="InterPro" id="IPR027417">
    <property type="entry name" value="P-loop_NTPase"/>
</dbReference>
<dbReference type="EMBL" id="JACNJD010000047">
    <property type="protein sequence ID" value="MBC8175902.1"/>
    <property type="molecule type" value="Genomic_DNA"/>
</dbReference>